<dbReference type="Gene3D" id="3.40.50.300">
    <property type="entry name" value="P-loop containing nucleotide triphosphate hydrolases"/>
    <property type="match status" value="1"/>
</dbReference>
<evidence type="ECO:0000313" key="4">
    <source>
        <dbReference type="EMBL" id="EXJ58764.1"/>
    </source>
</evidence>
<feature type="domain" description="DUF7791" evidence="3">
    <location>
        <begin position="400"/>
        <end position="562"/>
    </location>
</feature>
<evidence type="ECO:0000256" key="1">
    <source>
        <dbReference type="ARBA" id="ARBA00022737"/>
    </source>
</evidence>
<proteinExistence type="predicted"/>
<comment type="caution">
    <text evidence="4">The sequence shown here is derived from an EMBL/GenBank/DDBJ whole genome shotgun (WGS) entry which is preliminary data.</text>
</comment>
<dbReference type="InterPro" id="IPR056884">
    <property type="entry name" value="NPHP3-like_N"/>
</dbReference>
<dbReference type="VEuPathDB" id="FungiDB:A1O7_06194"/>
<dbReference type="eggNOG" id="ENOG502SHWY">
    <property type="taxonomic scope" value="Eukaryota"/>
</dbReference>
<evidence type="ECO:0008006" key="6">
    <source>
        <dbReference type="Google" id="ProtNLM"/>
    </source>
</evidence>
<keyword evidence="1" id="KW-0677">Repeat</keyword>
<sequence>MQLAVDDASNKLHSDIAAVLQQMDHLKLQDSTYENQFARFQASHADTLSRLSLGIESIMLEQEAIRTTSDKQRAQVAQQRICMSLSFCDMVSRQGRIREAHEGTYGWILAPCDTTDNGLSDFHSWLAAPAPDHGLFWISGKPGSGKSTLMRYLDDHLKPASCTNWLSGYGLFICRYFLWNPGRGLQRSFQGLLQALLHQLLWNHQWLIETIVSEERWLTACATEPELQWSTPELKTTIVACLQRIATTRKILILADGLDELDGTDDDRHDMLDFLHRLPQLGSIKVCLSSRPWNIFADSFYGLPQIQLHLFTRMDIEKYVRQSLSHSMRHQSSYLHNSGQGERLIQMIVDKANGVFLWVRLVVQELMRGFRDGETIRTLERKVVSMPADLDGFFKRIISSIDPAYRSEASAFLQTALFCRQNSDVEWPRGLLELTFLEVGDPDFAMRPSWDLTELNLDDLDALEYRIDLGKRRLNSRCMGLLDLTTDREISWAMREEGELGPRFMNVFCAKVDFLHRSLMDYLLTDDAQGVLQQCTDGPFQARRFLCSALIARVRAIHATCAGPPSRHSDYSTSIRSQDTRFLADQTDLVLRAIGCSKDLEPPTMNIIMRQLEPTLELLHHCSSSDSHFLLREMKRLVDSLDTSVDRSISIAIGYNLTGFVVEHLTRDKVKGISGQALLESALKPPFPRGPNPEMVRIVLQAGVDPNYPRSICWEYLRDVCLSSLKLFPSDAVASSYVVDIIGIMIENKVDISCPADMLSKLNRIVKGDPKTGGSFVAGRGRGSKVHGARPSTIASSLVRSRASWTCRQRQ</sequence>
<organism evidence="4 5">
    <name type="scientific">Cladophialophora yegresii CBS 114405</name>
    <dbReference type="NCBI Taxonomy" id="1182544"/>
    <lineage>
        <taxon>Eukaryota</taxon>
        <taxon>Fungi</taxon>
        <taxon>Dikarya</taxon>
        <taxon>Ascomycota</taxon>
        <taxon>Pezizomycotina</taxon>
        <taxon>Eurotiomycetes</taxon>
        <taxon>Chaetothyriomycetidae</taxon>
        <taxon>Chaetothyriales</taxon>
        <taxon>Herpotrichiellaceae</taxon>
        <taxon>Cladophialophora</taxon>
    </lineage>
</organism>
<reference evidence="4 5" key="1">
    <citation type="submission" date="2013-03" db="EMBL/GenBank/DDBJ databases">
        <title>The Genome Sequence of Cladophialophora yegresii CBS 114405.</title>
        <authorList>
            <consortium name="The Broad Institute Genomics Platform"/>
            <person name="Cuomo C."/>
            <person name="de Hoog S."/>
            <person name="Gorbushina A."/>
            <person name="Walker B."/>
            <person name="Young S.K."/>
            <person name="Zeng Q."/>
            <person name="Gargeya S."/>
            <person name="Fitzgerald M."/>
            <person name="Haas B."/>
            <person name="Abouelleil A."/>
            <person name="Allen A.W."/>
            <person name="Alvarado L."/>
            <person name="Arachchi H.M."/>
            <person name="Berlin A.M."/>
            <person name="Chapman S.B."/>
            <person name="Gainer-Dewar J."/>
            <person name="Goldberg J."/>
            <person name="Griggs A."/>
            <person name="Gujja S."/>
            <person name="Hansen M."/>
            <person name="Howarth C."/>
            <person name="Imamovic A."/>
            <person name="Ireland A."/>
            <person name="Larimer J."/>
            <person name="McCowan C."/>
            <person name="Murphy C."/>
            <person name="Pearson M."/>
            <person name="Poon T.W."/>
            <person name="Priest M."/>
            <person name="Roberts A."/>
            <person name="Saif S."/>
            <person name="Shea T."/>
            <person name="Sisk P."/>
            <person name="Sykes S."/>
            <person name="Wortman J."/>
            <person name="Nusbaum C."/>
            <person name="Birren B."/>
        </authorList>
    </citation>
    <scope>NUCLEOTIDE SEQUENCE [LARGE SCALE GENOMIC DNA]</scope>
    <source>
        <strain evidence="4 5">CBS 114405</strain>
    </source>
</reference>
<dbReference type="RefSeq" id="XP_007758387.1">
    <property type="nucleotide sequence ID" value="XM_007760197.1"/>
</dbReference>
<dbReference type="Pfam" id="PF25053">
    <property type="entry name" value="DUF7791"/>
    <property type="match status" value="1"/>
</dbReference>
<dbReference type="AlphaFoldDB" id="W9WJU1"/>
<gene>
    <name evidence="4" type="ORF">A1O7_06194</name>
</gene>
<dbReference type="Pfam" id="PF24883">
    <property type="entry name" value="NPHP3_N"/>
    <property type="match status" value="1"/>
</dbReference>
<name>W9WJU1_9EURO</name>
<dbReference type="EMBL" id="AMGW01000004">
    <property type="protein sequence ID" value="EXJ58764.1"/>
    <property type="molecule type" value="Genomic_DNA"/>
</dbReference>
<evidence type="ECO:0000313" key="5">
    <source>
        <dbReference type="Proteomes" id="UP000019473"/>
    </source>
</evidence>
<dbReference type="Proteomes" id="UP000019473">
    <property type="component" value="Unassembled WGS sequence"/>
</dbReference>
<evidence type="ECO:0000259" key="3">
    <source>
        <dbReference type="Pfam" id="PF25053"/>
    </source>
</evidence>
<dbReference type="HOGENOM" id="CLU_002341_6_1_1"/>
<dbReference type="InterPro" id="IPR056693">
    <property type="entry name" value="DUF7791"/>
</dbReference>
<protein>
    <recommendedName>
        <fullName evidence="6">NACHT domain-containing protein</fullName>
    </recommendedName>
</protein>
<dbReference type="PANTHER" id="PTHR10039">
    <property type="entry name" value="AMELOGENIN"/>
    <property type="match status" value="1"/>
</dbReference>
<keyword evidence="5" id="KW-1185">Reference proteome</keyword>
<dbReference type="OrthoDB" id="443402at2759"/>
<feature type="domain" description="Nephrocystin 3-like N-terminal" evidence="2">
    <location>
        <begin position="120"/>
        <end position="291"/>
    </location>
</feature>
<dbReference type="GeneID" id="19180772"/>
<dbReference type="InterPro" id="IPR027417">
    <property type="entry name" value="P-loop_NTPase"/>
</dbReference>
<accession>W9WJU1</accession>
<evidence type="ECO:0000259" key="2">
    <source>
        <dbReference type="Pfam" id="PF24883"/>
    </source>
</evidence>
<dbReference type="SUPFAM" id="SSF52540">
    <property type="entry name" value="P-loop containing nucleoside triphosphate hydrolases"/>
    <property type="match status" value="1"/>
</dbReference>
<dbReference type="PANTHER" id="PTHR10039:SF5">
    <property type="entry name" value="NACHT DOMAIN-CONTAINING PROTEIN"/>
    <property type="match status" value="1"/>
</dbReference>
<dbReference type="STRING" id="1182544.W9WJU1"/>